<evidence type="ECO:0000313" key="3">
    <source>
        <dbReference type="EMBL" id="MEU9575908.1"/>
    </source>
</evidence>
<organism evidence="3 4">
    <name type="scientific">Streptomyces chilikensis</name>
    <dbReference type="NCBI Taxonomy" id="1194079"/>
    <lineage>
        <taxon>Bacteria</taxon>
        <taxon>Bacillati</taxon>
        <taxon>Actinomycetota</taxon>
        <taxon>Actinomycetes</taxon>
        <taxon>Kitasatosporales</taxon>
        <taxon>Streptomycetaceae</taxon>
        <taxon>Streptomyces</taxon>
    </lineage>
</organism>
<proteinExistence type="inferred from homology"/>
<evidence type="ECO:0000313" key="4">
    <source>
        <dbReference type="Proteomes" id="UP001551584"/>
    </source>
</evidence>
<dbReference type="InterPro" id="IPR006016">
    <property type="entry name" value="UspA"/>
</dbReference>
<protein>
    <submittedName>
        <fullName evidence="3">Universal stress protein</fullName>
    </submittedName>
</protein>
<dbReference type="PANTHER" id="PTHR46268">
    <property type="entry name" value="STRESS RESPONSE PROTEIN NHAX"/>
    <property type="match status" value="1"/>
</dbReference>
<dbReference type="InterPro" id="IPR014729">
    <property type="entry name" value="Rossmann-like_a/b/a_fold"/>
</dbReference>
<feature type="domain" description="UspA" evidence="2">
    <location>
        <begin position="170"/>
        <end position="298"/>
    </location>
</feature>
<comment type="similarity">
    <text evidence="1">Belongs to the universal stress protein A family.</text>
</comment>
<evidence type="ECO:0000259" key="2">
    <source>
        <dbReference type="Pfam" id="PF00582"/>
    </source>
</evidence>
<gene>
    <name evidence="3" type="ORF">AB0D95_01165</name>
</gene>
<sequence>MPTRTVTVGVDGSSESLAAADRAAREAELWGRPVRLVHAGSWRPFPSAAGGRREGGETEAARRRAQQVLRETAERLTAARPRLRVTFEQVRDAPAPALLDAASHGFPLVLGSRTVAGAHGHEDLWAVGPVALAVVAQTSGPVVLVRAGTAPPEEDRPAGAVGPSWGVAPYRDVVLGLGPGRPAAGALAFAFGEAARRRARLKVVRAWRRPPGADPGRDRELDRDARQALRDVLEPRRERHPSVRVAVRTGFGGAAALLTDEAAEASLLVVGRGGADGRVGGVVRTVLRHCASAVAVVPG</sequence>
<dbReference type="SUPFAM" id="SSF52402">
    <property type="entry name" value="Adenine nucleotide alpha hydrolases-like"/>
    <property type="match status" value="2"/>
</dbReference>
<evidence type="ECO:0000256" key="1">
    <source>
        <dbReference type="ARBA" id="ARBA00008791"/>
    </source>
</evidence>
<dbReference type="Proteomes" id="UP001551584">
    <property type="component" value="Unassembled WGS sequence"/>
</dbReference>
<keyword evidence="4" id="KW-1185">Reference proteome</keyword>
<comment type="caution">
    <text evidence="3">The sequence shown here is derived from an EMBL/GenBank/DDBJ whole genome shotgun (WGS) entry which is preliminary data.</text>
</comment>
<dbReference type="EMBL" id="JBEZNA010000001">
    <property type="protein sequence ID" value="MEU9575908.1"/>
    <property type="molecule type" value="Genomic_DNA"/>
</dbReference>
<dbReference type="Pfam" id="PF00582">
    <property type="entry name" value="Usp"/>
    <property type="match status" value="2"/>
</dbReference>
<name>A0ABV3EI98_9ACTN</name>
<dbReference type="Gene3D" id="3.40.50.620">
    <property type="entry name" value="HUPs"/>
    <property type="match status" value="2"/>
</dbReference>
<dbReference type="RefSeq" id="WP_359267898.1">
    <property type="nucleotide sequence ID" value="NZ_JBEZNA010000001.1"/>
</dbReference>
<reference evidence="3 4" key="1">
    <citation type="submission" date="2024-06" db="EMBL/GenBank/DDBJ databases">
        <title>The Natural Products Discovery Center: Release of the First 8490 Sequenced Strains for Exploring Actinobacteria Biosynthetic Diversity.</title>
        <authorList>
            <person name="Kalkreuter E."/>
            <person name="Kautsar S.A."/>
            <person name="Yang D."/>
            <person name="Bader C.D."/>
            <person name="Teijaro C.N."/>
            <person name="Fluegel L."/>
            <person name="Davis C.M."/>
            <person name="Simpson J.R."/>
            <person name="Lauterbach L."/>
            <person name="Steele A.D."/>
            <person name="Gui C."/>
            <person name="Meng S."/>
            <person name="Li G."/>
            <person name="Viehrig K."/>
            <person name="Ye F."/>
            <person name="Su P."/>
            <person name="Kiefer A.F."/>
            <person name="Nichols A."/>
            <person name="Cepeda A.J."/>
            <person name="Yan W."/>
            <person name="Fan B."/>
            <person name="Jiang Y."/>
            <person name="Adhikari A."/>
            <person name="Zheng C.-J."/>
            <person name="Schuster L."/>
            <person name="Cowan T.M."/>
            <person name="Smanski M.J."/>
            <person name="Chevrette M.G."/>
            <person name="De Carvalho L.P.S."/>
            <person name="Shen B."/>
        </authorList>
    </citation>
    <scope>NUCLEOTIDE SEQUENCE [LARGE SCALE GENOMIC DNA]</scope>
    <source>
        <strain evidence="3 4">NPDC048117</strain>
    </source>
</reference>
<accession>A0ABV3EI98</accession>
<dbReference type="PANTHER" id="PTHR46268:SF6">
    <property type="entry name" value="UNIVERSAL STRESS PROTEIN UP12"/>
    <property type="match status" value="1"/>
</dbReference>
<feature type="domain" description="UspA" evidence="2">
    <location>
        <begin position="4"/>
        <end position="146"/>
    </location>
</feature>